<feature type="binding site" evidence="8">
    <location>
        <position position="87"/>
    </location>
    <ligand>
        <name>ATP</name>
        <dbReference type="ChEBI" id="CHEBI:30616"/>
    </ligand>
</feature>
<keyword evidence="3 8" id="KW-0548">Nucleotidyltransferase</keyword>
<feature type="binding site" evidence="8">
    <location>
        <position position="121"/>
    </location>
    <ligand>
        <name>ATP</name>
        <dbReference type="ChEBI" id="CHEBI:30616"/>
    </ligand>
</feature>
<feature type="binding site" evidence="8">
    <location>
        <position position="178"/>
    </location>
    <ligand>
        <name>ATP</name>
        <dbReference type="ChEBI" id="CHEBI:30616"/>
    </ligand>
</feature>
<evidence type="ECO:0000256" key="5">
    <source>
        <dbReference type="ARBA" id="ARBA00022741"/>
    </source>
</evidence>
<dbReference type="GO" id="GO:0000287">
    <property type="term" value="F:magnesium ion binding"/>
    <property type="evidence" value="ECO:0007669"/>
    <property type="project" value="UniProtKB-UniRule"/>
</dbReference>
<sequence>MFLDFEHHYRQLPQRCWTACDPTPVPAPRLIAFNAPLAQQLGMKESPDPEQLAKWVSGNQLPPGADPLAMAYAGHQFGTFVPQLGDGRALLLGEVRDGEGRLRDIQLKGAGRTPFSRGGDGRAPLGPVLREYLVSEAMHALGISTTRALAAVTTGERVHRRTFEPGAVLTRVASSHIRIGTFQFLAYVGDEKSLQELAEHSIERHYPELGELPNDQRYLALFDAILQRQAALVAQWMGVGFIHGVMNTDNMSVAGDTIDYGPCAFMDRYHAETVFSSIDEGKRYAYHNQPTVAQWNLARLAETLLPLIDNDGDRAVERATQVLQSFPEHFQAQRQVIMSAKLGLEKDDPEALSLGDDFLELMQAGWMDFTLSFDRLYQLAASEDDNARRAAHEALLALTQAPEPLEAWLSRWQTHRQEHATPTPATLARMRHANPLIIPRNHRVEEVIAAAVEQEDFTPFETLLALVTRPFEDTQQARDWAVPPAPSQEVLRTFCGT</sequence>
<dbReference type="EC" id="2.7.7.-" evidence="8"/>
<feature type="binding site" evidence="8">
    <location>
        <position position="120"/>
    </location>
    <ligand>
        <name>ATP</name>
        <dbReference type="ChEBI" id="CHEBI:30616"/>
    </ligand>
</feature>
<dbReference type="Pfam" id="PF02696">
    <property type="entry name" value="SelO"/>
    <property type="match status" value="1"/>
</dbReference>
<dbReference type="EMBL" id="WTKP01000002">
    <property type="protein sequence ID" value="MWJ27222.1"/>
    <property type="molecule type" value="Genomic_DNA"/>
</dbReference>
<comment type="catalytic activity">
    <reaction evidence="8">
        <text>L-threonyl-[protein] + ATP = 3-O-(5'-adenylyl)-L-threonyl-[protein] + diphosphate</text>
        <dbReference type="Rhea" id="RHEA:54292"/>
        <dbReference type="Rhea" id="RHEA-COMP:11060"/>
        <dbReference type="Rhea" id="RHEA-COMP:13847"/>
        <dbReference type="ChEBI" id="CHEBI:30013"/>
        <dbReference type="ChEBI" id="CHEBI:30616"/>
        <dbReference type="ChEBI" id="CHEBI:33019"/>
        <dbReference type="ChEBI" id="CHEBI:138113"/>
        <dbReference type="EC" id="2.7.7.108"/>
    </reaction>
</comment>
<keyword evidence="4 8" id="KW-0479">Metal-binding</keyword>
<dbReference type="RefSeq" id="WP_160417434.1">
    <property type="nucleotide sequence ID" value="NZ_WTKP01000002.1"/>
</dbReference>
<evidence type="ECO:0000256" key="6">
    <source>
        <dbReference type="ARBA" id="ARBA00022840"/>
    </source>
</evidence>
<feature type="binding site" evidence="8">
    <location>
        <position position="171"/>
    </location>
    <ligand>
        <name>ATP</name>
        <dbReference type="ChEBI" id="CHEBI:30616"/>
    </ligand>
</feature>
<dbReference type="AlphaFoldDB" id="A0A7X3KQR5"/>
<dbReference type="GO" id="GO:0070733">
    <property type="term" value="F:AMPylase activity"/>
    <property type="evidence" value="ECO:0007669"/>
    <property type="project" value="UniProtKB-EC"/>
</dbReference>
<evidence type="ECO:0000256" key="7">
    <source>
        <dbReference type="ARBA" id="ARBA00022842"/>
    </source>
</evidence>
<dbReference type="GO" id="GO:0005524">
    <property type="term" value="F:ATP binding"/>
    <property type="evidence" value="ECO:0007669"/>
    <property type="project" value="UniProtKB-UniRule"/>
</dbReference>
<keyword evidence="2 8" id="KW-0808">Transferase</keyword>
<evidence type="ECO:0000313" key="10">
    <source>
        <dbReference type="Proteomes" id="UP000437638"/>
    </source>
</evidence>
<name>A0A7X3KQR5_9GAMM</name>
<feature type="active site" description="Proton acceptor" evidence="8">
    <location>
        <position position="249"/>
    </location>
</feature>
<accession>A0A7X3KQR5</accession>
<evidence type="ECO:0000256" key="4">
    <source>
        <dbReference type="ARBA" id="ARBA00022723"/>
    </source>
</evidence>
<proteinExistence type="inferred from homology"/>
<dbReference type="PANTHER" id="PTHR32057:SF14">
    <property type="entry name" value="PROTEIN ADENYLYLTRANSFERASE SELO, MITOCHONDRIAL"/>
    <property type="match status" value="1"/>
</dbReference>
<organism evidence="9 10">
    <name type="scientific">Vreelandella zhuhanensis</name>
    <dbReference type="NCBI Taxonomy" id="2684210"/>
    <lineage>
        <taxon>Bacteria</taxon>
        <taxon>Pseudomonadati</taxon>
        <taxon>Pseudomonadota</taxon>
        <taxon>Gammaproteobacteria</taxon>
        <taxon>Oceanospirillales</taxon>
        <taxon>Halomonadaceae</taxon>
        <taxon>Vreelandella</taxon>
    </lineage>
</organism>
<feature type="binding site" evidence="8">
    <location>
        <position position="250"/>
    </location>
    <ligand>
        <name>Mg(2+)</name>
        <dbReference type="ChEBI" id="CHEBI:18420"/>
    </ligand>
</feature>
<comment type="similarity">
    <text evidence="1 8">Belongs to the SELO family.</text>
</comment>
<dbReference type="PANTHER" id="PTHR32057">
    <property type="entry name" value="PROTEIN ADENYLYLTRANSFERASE SELO, MITOCHONDRIAL"/>
    <property type="match status" value="1"/>
</dbReference>
<comment type="caution">
    <text evidence="9">The sequence shown here is derived from an EMBL/GenBank/DDBJ whole genome shotgun (WGS) entry which is preliminary data.</text>
</comment>
<evidence type="ECO:0000256" key="2">
    <source>
        <dbReference type="ARBA" id="ARBA00022679"/>
    </source>
</evidence>
<keyword evidence="7 8" id="KW-0460">Magnesium</keyword>
<protein>
    <recommendedName>
        <fullName evidence="8">Protein nucleotidyltransferase YdiU</fullName>
        <ecNumber evidence="8">2.7.7.-</ecNumber>
    </recommendedName>
    <alternativeName>
        <fullName evidence="8">Protein adenylyltransferase YdiU</fullName>
        <ecNumber evidence="8">2.7.7.108</ecNumber>
    </alternativeName>
    <alternativeName>
        <fullName evidence="8">Protein uridylyltransferase YdiU</fullName>
        <ecNumber evidence="8">2.7.7.-</ecNumber>
    </alternativeName>
</protein>
<keyword evidence="6 8" id="KW-0067">ATP-binding</keyword>
<feature type="binding site" evidence="8">
    <location>
        <position position="108"/>
    </location>
    <ligand>
        <name>ATP</name>
        <dbReference type="ChEBI" id="CHEBI:30616"/>
    </ligand>
</feature>
<dbReference type="HAMAP" id="MF_00692">
    <property type="entry name" value="SelO"/>
    <property type="match status" value="1"/>
</dbReference>
<keyword evidence="8" id="KW-0464">Manganese</keyword>
<comment type="function">
    <text evidence="8">Nucleotidyltransferase involved in the post-translational modification of proteins. It can catalyze the addition of adenosine monophosphate (AMP) or uridine monophosphate (UMP) to a protein, resulting in modifications known as AMPylation and UMPylation.</text>
</comment>
<keyword evidence="10" id="KW-1185">Reference proteome</keyword>
<comment type="catalytic activity">
    <reaction evidence="8">
        <text>L-seryl-[protein] + UTP = O-(5'-uridylyl)-L-seryl-[protein] + diphosphate</text>
        <dbReference type="Rhea" id="RHEA:64604"/>
        <dbReference type="Rhea" id="RHEA-COMP:9863"/>
        <dbReference type="Rhea" id="RHEA-COMP:16635"/>
        <dbReference type="ChEBI" id="CHEBI:29999"/>
        <dbReference type="ChEBI" id="CHEBI:33019"/>
        <dbReference type="ChEBI" id="CHEBI:46398"/>
        <dbReference type="ChEBI" id="CHEBI:156051"/>
    </reaction>
</comment>
<comment type="catalytic activity">
    <reaction evidence="8">
        <text>L-seryl-[protein] + ATP = 3-O-(5'-adenylyl)-L-seryl-[protein] + diphosphate</text>
        <dbReference type="Rhea" id="RHEA:58120"/>
        <dbReference type="Rhea" id="RHEA-COMP:9863"/>
        <dbReference type="Rhea" id="RHEA-COMP:15073"/>
        <dbReference type="ChEBI" id="CHEBI:29999"/>
        <dbReference type="ChEBI" id="CHEBI:30616"/>
        <dbReference type="ChEBI" id="CHEBI:33019"/>
        <dbReference type="ChEBI" id="CHEBI:142516"/>
        <dbReference type="EC" id="2.7.7.108"/>
    </reaction>
</comment>
<feature type="binding site" evidence="8">
    <location>
        <position position="259"/>
    </location>
    <ligand>
        <name>Mg(2+)</name>
        <dbReference type="ChEBI" id="CHEBI:18420"/>
    </ligand>
</feature>
<comment type="catalytic activity">
    <reaction evidence="8">
        <text>L-histidyl-[protein] + UTP = N(tele)-(5'-uridylyl)-L-histidyl-[protein] + diphosphate</text>
        <dbReference type="Rhea" id="RHEA:83891"/>
        <dbReference type="Rhea" id="RHEA-COMP:9745"/>
        <dbReference type="Rhea" id="RHEA-COMP:20239"/>
        <dbReference type="ChEBI" id="CHEBI:29979"/>
        <dbReference type="ChEBI" id="CHEBI:33019"/>
        <dbReference type="ChEBI" id="CHEBI:46398"/>
        <dbReference type="ChEBI" id="CHEBI:233474"/>
    </reaction>
</comment>
<comment type="catalytic activity">
    <reaction evidence="8">
        <text>L-tyrosyl-[protein] + UTP = O-(5'-uridylyl)-L-tyrosyl-[protein] + diphosphate</text>
        <dbReference type="Rhea" id="RHEA:83887"/>
        <dbReference type="Rhea" id="RHEA-COMP:10136"/>
        <dbReference type="Rhea" id="RHEA-COMP:20238"/>
        <dbReference type="ChEBI" id="CHEBI:33019"/>
        <dbReference type="ChEBI" id="CHEBI:46398"/>
        <dbReference type="ChEBI" id="CHEBI:46858"/>
        <dbReference type="ChEBI" id="CHEBI:90602"/>
    </reaction>
</comment>
<keyword evidence="5 8" id="KW-0547">Nucleotide-binding</keyword>
<comment type="cofactor">
    <cofactor evidence="8">
        <name>Mg(2+)</name>
        <dbReference type="ChEBI" id="CHEBI:18420"/>
    </cofactor>
    <cofactor evidence="8">
        <name>Mn(2+)</name>
        <dbReference type="ChEBI" id="CHEBI:29035"/>
    </cofactor>
</comment>
<evidence type="ECO:0000256" key="3">
    <source>
        <dbReference type="ARBA" id="ARBA00022695"/>
    </source>
</evidence>
<dbReference type="InterPro" id="IPR003846">
    <property type="entry name" value="SelO"/>
</dbReference>
<comment type="catalytic activity">
    <reaction evidence="8">
        <text>L-tyrosyl-[protein] + ATP = O-(5'-adenylyl)-L-tyrosyl-[protein] + diphosphate</text>
        <dbReference type="Rhea" id="RHEA:54288"/>
        <dbReference type="Rhea" id="RHEA-COMP:10136"/>
        <dbReference type="Rhea" id="RHEA-COMP:13846"/>
        <dbReference type="ChEBI" id="CHEBI:30616"/>
        <dbReference type="ChEBI" id="CHEBI:33019"/>
        <dbReference type="ChEBI" id="CHEBI:46858"/>
        <dbReference type="ChEBI" id="CHEBI:83624"/>
        <dbReference type="EC" id="2.7.7.108"/>
    </reaction>
</comment>
<gene>
    <name evidence="8" type="primary">ydiU</name>
    <name evidence="8" type="synonym">selO</name>
    <name evidence="9" type="ORF">GPM19_03220</name>
</gene>
<evidence type="ECO:0000256" key="8">
    <source>
        <dbReference type="HAMAP-Rule" id="MF_00692"/>
    </source>
</evidence>
<feature type="binding site" evidence="8">
    <location>
        <position position="88"/>
    </location>
    <ligand>
        <name>ATP</name>
        <dbReference type="ChEBI" id="CHEBI:30616"/>
    </ligand>
</feature>
<dbReference type="Proteomes" id="UP000437638">
    <property type="component" value="Unassembled WGS sequence"/>
</dbReference>
<dbReference type="NCBIfam" id="NF000658">
    <property type="entry name" value="PRK00029.1"/>
    <property type="match status" value="1"/>
</dbReference>
<reference evidence="9 10" key="1">
    <citation type="submission" date="2019-12" db="EMBL/GenBank/DDBJ databases">
        <title>Halomonas rutogse sp. nov. isolated from two lakes on Tibetan Plateau.</title>
        <authorList>
            <person name="Gao P."/>
        </authorList>
    </citation>
    <scope>NUCLEOTIDE SEQUENCE [LARGE SCALE GENOMIC DNA]</scope>
    <source>
        <strain evidence="9 10">ZH2S</strain>
    </source>
</reference>
<evidence type="ECO:0000313" key="9">
    <source>
        <dbReference type="EMBL" id="MWJ27222.1"/>
    </source>
</evidence>
<feature type="binding site" evidence="8">
    <location>
        <position position="85"/>
    </location>
    <ligand>
        <name>ATP</name>
        <dbReference type="ChEBI" id="CHEBI:30616"/>
    </ligand>
</feature>
<dbReference type="GO" id="GO:0030145">
    <property type="term" value="F:manganese ion binding"/>
    <property type="evidence" value="ECO:0007669"/>
    <property type="project" value="UniProtKB-UniRule"/>
</dbReference>
<dbReference type="EC" id="2.7.7.108" evidence="8"/>
<evidence type="ECO:0000256" key="1">
    <source>
        <dbReference type="ARBA" id="ARBA00009747"/>
    </source>
</evidence>
<feature type="binding site" evidence="8">
    <location>
        <position position="259"/>
    </location>
    <ligand>
        <name>ATP</name>
        <dbReference type="ChEBI" id="CHEBI:30616"/>
    </ligand>
</feature>